<name>A0A151JQQ6_9HYME</name>
<keyword evidence="3" id="KW-1185">Reference proteome</keyword>
<organism evidence="2 3">
    <name type="scientific">Trachymyrmex cornetzi</name>
    <dbReference type="NCBI Taxonomy" id="471704"/>
    <lineage>
        <taxon>Eukaryota</taxon>
        <taxon>Metazoa</taxon>
        <taxon>Ecdysozoa</taxon>
        <taxon>Arthropoda</taxon>
        <taxon>Hexapoda</taxon>
        <taxon>Insecta</taxon>
        <taxon>Pterygota</taxon>
        <taxon>Neoptera</taxon>
        <taxon>Endopterygota</taxon>
        <taxon>Hymenoptera</taxon>
        <taxon>Apocrita</taxon>
        <taxon>Aculeata</taxon>
        <taxon>Formicoidea</taxon>
        <taxon>Formicidae</taxon>
        <taxon>Myrmicinae</taxon>
        <taxon>Trachymyrmex</taxon>
    </lineage>
</organism>
<evidence type="ECO:0000256" key="1">
    <source>
        <dbReference type="SAM" id="SignalP"/>
    </source>
</evidence>
<protein>
    <submittedName>
        <fullName evidence="2">Uncharacterized protein</fullName>
    </submittedName>
</protein>
<dbReference type="OrthoDB" id="7662308at2759"/>
<evidence type="ECO:0000313" key="2">
    <source>
        <dbReference type="EMBL" id="KYN29728.1"/>
    </source>
</evidence>
<sequence length="148" mass="16476">MKNAILFVITLSVATYADGRVYYLENLDGTRDNDAIYPIVEQQASRDLDLAFSAGDSLENENVISPTRKVYTLVTPEKPYVGLSRDMDRPVAYYRLSGEPAARRGSFDDVILIPQGGRKLMKLNGNNKGEVILELRVIANHDSAQLAR</sequence>
<proteinExistence type="predicted"/>
<dbReference type="AlphaFoldDB" id="A0A151JQQ6"/>
<reference evidence="2 3" key="1">
    <citation type="submission" date="2015-09" db="EMBL/GenBank/DDBJ databases">
        <title>Trachymyrmex cornetzi WGS genome.</title>
        <authorList>
            <person name="Nygaard S."/>
            <person name="Hu H."/>
            <person name="Boomsma J."/>
            <person name="Zhang G."/>
        </authorList>
    </citation>
    <scope>NUCLEOTIDE SEQUENCE [LARGE SCALE GENOMIC DNA]</scope>
    <source>
        <strain evidence="2">Tcor2-1</strain>
        <tissue evidence="2">Whole body</tissue>
    </source>
</reference>
<feature type="chain" id="PRO_5007582905" evidence="1">
    <location>
        <begin position="20"/>
        <end position="148"/>
    </location>
</feature>
<dbReference type="Proteomes" id="UP000078492">
    <property type="component" value="Unassembled WGS sequence"/>
</dbReference>
<dbReference type="KEGG" id="tcz:108761858"/>
<evidence type="ECO:0000313" key="3">
    <source>
        <dbReference type="Proteomes" id="UP000078492"/>
    </source>
</evidence>
<dbReference type="EMBL" id="KQ978622">
    <property type="protein sequence ID" value="KYN29728.1"/>
    <property type="molecule type" value="Genomic_DNA"/>
</dbReference>
<feature type="signal peptide" evidence="1">
    <location>
        <begin position="1"/>
        <end position="19"/>
    </location>
</feature>
<keyword evidence="1" id="KW-0732">Signal</keyword>
<gene>
    <name evidence="2" type="ORF">ALC57_00813</name>
</gene>
<accession>A0A151JQQ6</accession>